<dbReference type="PATRIC" id="fig|1550241.5.peg.514"/>
<dbReference type="EMBL" id="CP009961">
    <property type="protein sequence ID" value="AKG38368.1"/>
    <property type="molecule type" value="Genomic_DNA"/>
</dbReference>
<dbReference type="Proteomes" id="UP000067434">
    <property type="component" value="Chromosome"/>
</dbReference>
<evidence type="ECO:0000256" key="1">
    <source>
        <dbReference type="SAM" id="Phobius"/>
    </source>
</evidence>
<gene>
    <name evidence="2" type="ORF">MA03_02505</name>
</gene>
<dbReference type="AlphaFoldDB" id="A0A0F7FGM1"/>
<feature type="transmembrane region" description="Helical" evidence="1">
    <location>
        <begin position="117"/>
        <end position="150"/>
    </location>
</feature>
<organism evidence="2 3">
    <name type="scientific">Infirmifilum uzonense</name>
    <dbReference type="NCBI Taxonomy" id="1550241"/>
    <lineage>
        <taxon>Archaea</taxon>
        <taxon>Thermoproteota</taxon>
        <taxon>Thermoprotei</taxon>
        <taxon>Thermofilales</taxon>
        <taxon>Thermofilaceae</taxon>
        <taxon>Infirmifilum</taxon>
    </lineage>
</organism>
<evidence type="ECO:0000313" key="2">
    <source>
        <dbReference type="EMBL" id="AKG38368.1"/>
    </source>
</evidence>
<accession>A0A0F7FGM1</accession>
<sequence>MDIFPLRRLSGKNIFFSSSNVIGVAPVIPQQKIPVSVIQTARYFLKAGEVVTRVAVLFSIVFAIYQALRLAHSVLRGSPIWQDAAEILPMVTLNLISAGTISIVLDKWYRESRFKSLGLLDLLVGAITLISAPLAGVLFIAGGLLFYVAAETIAIFRIEEKLG</sequence>
<keyword evidence="3" id="KW-1185">Reference proteome</keyword>
<evidence type="ECO:0000313" key="3">
    <source>
        <dbReference type="Proteomes" id="UP000067434"/>
    </source>
</evidence>
<dbReference type="KEGG" id="thf:MA03_02505"/>
<feature type="transmembrane region" description="Helical" evidence="1">
    <location>
        <begin position="50"/>
        <end position="67"/>
    </location>
</feature>
<keyword evidence="1" id="KW-1133">Transmembrane helix</keyword>
<keyword evidence="1" id="KW-0472">Membrane</keyword>
<dbReference type="HOGENOM" id="CLU_1623549_0_0_2"/>
<proteinExistence type="predicted"/>
<keyword evidence="1" id="KW-0812">Transmembrane</keyword>
<reference evidence="2 3" key="1">
    <citation type="journal article" date="2015" name="Stand. Genomic Sci.">
        <title>Complete genome sequence of and proposal of Thermofilum uzonense sp. nov. a novel hyperthermophilic crenarchaeon and emended description of the genus Thermofilum.</title>
        <authorList>
            <person name="Toshchakov S.V."/>
            <person name="Korzhenkov A.A."/>
            <person name="Samarov N.I."/>
            <person name="Mazunin I.O."/>
            <person name="Mozhey O.I."/>
            <person name="Shmyr I.S."/>
            <person name="Derbikova K.S."/>
            <person name="Taranov E.A."/>
            <person name="Dominova I.N."/>
            <person name="Bonch-Osmolovskaya E.A."/>
            <person name="Patrushev M.V."/>
            <person name="Podosokorskaya O.A."/>
            <person name="Kublanov I.V."/>
        </authorList>
    </citation>
    <scope>NUCLEOTIDE SEQUENCE [LARGE SCALE GENOMIC DNA]</scope>
    <source>
        <strain evidence="2 3">1807-2</strain>
    </source>
</reference>
<feature type="transmembrane region" description="Helical" evidence="1">
    <location>
        <begin position="87"/>
        <end position="105"/>
    </location>
</feature>
<name>A0A0F7FGM1_9CREN</name>
<protein>
    <submittedName>
        <fullName evidence="2">Uncharacterized protein</fullName>
    </submittedName>
</protein>